<dbReference type="InterPro" id="IPR005162">
    <property type="entry name" value="Retrotrans_gag_dom"/>
</dbReference>
<name>A0A9R0XCX9_TRITD</name>
<evidence type="ECO:0000259" key="1">
    <source>
        <dbReference type="Pfam" id="PF03732"/>
    </source>
</evidence>
<reference evidence="2 3" key="1">
    <citation type="submission" date="2017-09" db="EMBL/GenBank/DDBJ databases">
        <authorList>
            <consortium name="International Durum Wheat Genome Sequencing Consortium (IDWGSC)"/>
            <person name="Milanesi L."/>
        </authorList>
    </citation>
    <scope>NUCLEOTIDE SEQUENCE [LARGE SCALE GENOMIC DNA]</scope>
    <source>
        <strain evidence="3">cv. Svevo</strain>
    </source>
</reference>
<dbReference type="Pfam" id="PF08284">
    <property type="entry name" value="RVP_2"/>
    <property type="match status" value="1"/>
</dbReference>
<gene>
    <name evidence="2" type="ORF">TRITD_5Bv1G159570</name>
</gene>
<feature type="domain" description="Retrotransposon gag" evidence="1">
    <location>
        <begin position="13"/>
        <end position="105"/>
    </location>
</feature>
<dbReference type="InterPro" id="IPR032567">
    <property type="entry name" value="RTL1-rel"/>
</dbReference>
<accession>A0A9R0XCX9</accession>
<dbReference type="CDD" id="cd00303">
    <property type="entry name" value="retropepsin_like"/>
    <property type="match status" value="1"/>
</dbReference>
<dbReference type="Pfam" id="PF03732">
    <property type="entry name" value="Retrotrans_gag"/>
    <property type="match status" value="1"/>
</dbReference>
<dbReference type="PANTHER" id="PTHR15503:SF22">
    <property type="entry name" value="TRANSPOSON TY3-I GAG POLYPROTEIN"/>
    <property type="match status" value="1"/>
</dbReference>
<dbReference type="AlphaFoldDB" id="A0A9R0XCX9"/>
<dbReference type="Proteomes" id="UP000324705">
    <property type="component" value="Chromosome 5B"/>
</dbReference>
<dbReference type="InterPro" id="IPR021109">
    <property type="entry name" value="Peptidase_aspartic_dom_sf"/>
</dbReference>
<protein>
    <recommendedName>
        <fullName evidence="1">Retrotransposon gag domain-containing protein</fullName>
    </recommendedName>
</protein>
<evidence type="ECO:0000313" key="2">
    <source>
        <dbReference type="EMBL" id="VAI34240.1"/>
    </source>
</evidence>
<dbReference type="EMBL" id="LT934120">
    <property type="protein sequence ID" value="VAI34240.1"/>
    <property type="molecule type" value="Genomic_DNA"/>
</dbReference>
<organism evidence="2 3">
    <name type="scientific">Triticum turgidum subsp. durum</name>
    <name type="common">Durum wheat</name>
    <name type="synonym">Triticum durum</name>
    <dbReference type="NCBI Taxonomy" id="4567"/>
    <lineage>
        <taxon>Eukaryota</taxon>
        <taxon>Viridiplantae</taxon>
        <taxon>Streptophyta</taxon>
        <taxon>Embryophyta</taxon>
        <taxon>Tracheophyta</taxon>
        <taxon>Spermatophyta</taxon>
        <taxon>Magnoliopsida</taxon>
        <taxon>Liliopsida</taxon>
        <taxon>Poales</taxon>
        <taxon>Poaceae</taxon>
        <taxon>BOP clade</taxon>
        <taxon>Pooideae</taxon>
        <taxon>Triticodae</taxon>
        <taxon>Triticeae</taxon>
        <taxon>Triticinae</taxon>
        <taxon>Triticum</taxon>
    </lineage>
</organism>
<dbReference type="Gramene" id="TRITD5Bv1G159570.1">
    <property type="protein sequence ID" value="TRITD5Bv1G159570.1"/>
    <property type="gene ID" value="TRITD5Bv1G159570"/>
</dbReference>
<dbReference type="SUPFAM" id="SSF50630">
    <property type="entry name" value="Acid proteases"/>
    <property type="match status" value="1"/>
</dbReference>
<dbReference type="Gene3D" id="2.40.70.10">
    <property type="entry name" value="Acid Proteases"/>
    <property type="match status" value="1"/>
</dbReference>
<sequence length="372" mass="42375">MDDIPEAFKVTSATLHMFGDAANWFHAYKLIHQWPSWSEFRIAVTTEFDRNVHRNKMKELLLLKQSASVLEYKREFNQLVYQLLLYEQSVSDTFLVTRFLLGLKEELRGAVEIQLPRNVAEAADYAVVQEEVMSRTKSVKSSYTKMYNQKSDNRINSVPSGDLWKARQLKEFRRINGLCYSCGDKYMPGHVCAKSPTAQVHVMQSDNSAILSDEILDAVITQEEAMAEMQLSVNALSGADHPKTLRLRALIGNQVVIILVDSGSTSSFIDSTLLQRLKVTTTTLDTALPVRVANGELLQCTEEVADLHWWVQGHTFKYDFKALALRGYDLILGMDWLEQWGEMVCQWKEKWVQFQLEGHVIKLQGLTTAVSS</sequence>
<evidence type="ECO:0000313" key="3">
    <source>
        <dbReference type="Proteomes" id="UP000324705"/>
    </source>
</evidence>
<dbReference type="OMA" id="CTISAHA"/>
<keyword evidence="3" id="KW-1185">Reference proteome</keyword>
<proteinExistence type="predicted"/>
<dbReference type="PANTHER" id="PTHR15503">
    <property type="entry name" value="LDOC1 RELATED"/>
    <property type="match status" value="1"/>
</dbReference>